<evidence type="ECO:0000256" key="7">
    <source>
        <dbReference type="SAM" id="Phobius"/>
    </source>
</evidence>
<keyword evidence="3 8" id="KW-0808">Transferase</keyword>
<dbReference type="SUPFAM" id="SSF53448">
    <property type="entry name" value="Nucleotide-diphospho-sugar transferases"/>
    <property type="match status" value="1"/>
</dbReference>
<dbReference type="PANTHER" id="PTHR43867:SF2">
    <property type="entry name" value="CELLULOSE SYNTHASE CATALYTIC SUBUNIT A [UDP-FORMING]"/>
    <property type="match status" value="1"/>
</dbReference>
<comment type="subcellular location">
    <subcellularLocation>
        <location evidence="1">Membrane</location>
        <topology evidence="1">Multi-pass membrane protein</topology>
    </subcellularLocation>
</comment>
<feature type="transmembrane region" description="Helical" evidence="7">
    <location>
        <begin position="374"/>
        <end position="398"/>
    </location>
</feature>
<dbReference type="InterPro" id="IPR029044">
    <property type="entry name" value="Nucleotide-diphossugar_trans"/>
</dbReference>
<protein>
    <submittedName>
        <fullName evidence="8">Glycosyltransferase</fullName>
    </submittedName>
</protein>
<dbReference type="Gene3D" id="3.90.550.10">
    <property type="entry name" value="Spore Coat Polysaccharide Biosynthesis Protein SpsA, Chain A"/>
    <property type="match status" value="1"/>
</dbReference>
<evidence type="ECO:0000313" key="8">
    <source>
        <dbReference type="EMBL" id="KRL08875.1"/>
    </source>
</evidence>
<evidence type="ECO:0000313" key="9">
    <source>
        <dbReference type="Proteomes" id="UP000051330"/>
    </source>
</evidence>
<dbReference type="InterPro" id="IPR050321">
    <property type="entry name" value="Glycosyltr_2/OpgH_subfam"/>
</dbReference>
<dbReference type="PANTHER" id="PTHR43867">
    <property type="entry name" value="CELLULOSE SYNTHASE CATALYTIC SUBUNIT A [UDP-FORMING]"/>
    <property type="match status" value="1"/>
</dbReference>
<sequence>MTALLIFVVLFWVIAMWGMIMNVVLLLVKVPAPPVTPRPRLPKEIFLLMPMHDEEAIVQAAVDRFTRLQWPLAYGQLHLVVIEDGSQDHTNDLLTQAAKRYPTIHVLYRRQDVGGHGKGAALNTALIAVRRWAKHGPADTVVGVLDADGQISRHDLRTVADYFANDPTLAMVQTGVRVLGTDHWLARVQDFEFAVLNALVQNLRSHLGNVAGSGNGQFFRLSALHQIQWGNTLLEDFEISTRLLLAGFRTAYLMTARVKQEPTLAIQTYLRQRIRWATGGLQVAHRFGQDIRHADRLSLIARLEMTLFTWLPLTGPLMVLLSLGAIAWQVANWAATGTPNSAVIFIFFLLLLEYLFYIILYTRMSQGSWRTAWGLFWSLPVTALLILPISLGAIWQYLRHDNHWAKTTHGVL</sequence>
<evidence type="ECO:0000256" key="5">
    <source>
        <dbReference type="ARBA" id="ARBA00022989"/>
    </source>
</evidence>
<dbReference type="GO" id="GO:0016757">
    <property type="term" value="F:glycosyltransferase activity"/>
    <property type="evidence" value="ECO:0007669"/>
    <property type="project" value="UniProtKB-KW"/>
</dbReference>
<dbReference type="STRING" id="1423792.FD09_GL001128"/>
<dbReference type="EMBL" id="AZEC01000018">
    <property type="protein sequence ID" value="KRL08875.1"/>
    <property type="molecule type" value="Genomic_DNA"/>
</dbReference>
<evidence type="ECO:0000256" key="4">
    <source>
        <dbReference type="ARBA" id="ARBA00022692"/>
    </source>
</evidence>
<feature type="transmembrane region" description="Helical" evidence="7">
    <location>
        <begin position="6"/>
        <end position="28"/>
    </location>
</feature>
<keyword evidence="2" id="KW-0328">Glycosyltransferase</keyword>
<keyword evidence="4 7" id="KW-0812">Transmembrane</keyword>
<reference evidence="8 9" key="1">
    <citation type="journal article" date="2015" name="Genome Announc.">
        <title>Expanding the biotechnology potential of lactobacilli through comparative genomics of 213 strains and associated genera.</title>
        <authorList>
            <person name="Sun Z."/>
            <person name="Harris H.M."/>
            <person name="McCann A."/>
            <person name="Guo C."/>
            <person name="Argimon S."/>
            <person name="Zhang W."/>
            <person name="Yang X."/>
            <person name="Jeffery I.B."/>
            <person name="Cooney J.C."/>
            <person name="Kagawa T.F."/>
            <person name="Liu W."/>
            <person name="Song Y."/>
            <person name="Salvetti E."/>
            <person name="Wrobel A."/>
            <person name="Rasinkangas P."/>
            <person name="Parkhill J."/>
            <person name="Rea M.C."/>
            <person name="O'Sullivan O."/>
            <person name="Ritari J."/>
            <person name="Douillard F.P."/>
            <person name="Paul Ross R."/>
            <person name="Yang R."/>
            <person name="Briner A.E."/>
            <person name="Felis G.E."/>
            <person name="de Vos W.M."/>
            <person name="Barrangou R."/>
            <person name="Klaenhammer T.R."/>
            <person name="Caufield P.W."/>
            <person name="Cui Y."/>
            <person name="Zhang H."/>
            <person name="O'Toole P.W."/>
        </authorList>
    </citation>
    <scope>NUCLEOTIDE SEQUENCE [LARGE SCALE GENOMIC DNA]</scope>
    <source>
        <strain evidence="8 9">DSM 12744</strain>
    </source>
</reference>
<dbReference type="PATRIC" id="fig|1423792.3.peg.1148"/>
<keyword evidence="9" id="KW-1185">Reference proteome</keyword>
<evidence type="ECO:0000256" key="6">
    <source>
        <dbReference type="ARBA" id="ARBA00023136"/>
    </source>
</evidence>
<dbReference type="OrthoDB" id="9766299at2"/>
<comment type="caution">
    <text evidence="8">The sequence shown here is derived from an EMBL/GenBank/DDBJ whole genome shotgun (WGS) entry which is preliminary data.</text>
</comment>
<evidence type="ECO:0000256" key="3">
    <source>
        <dbReference type="ARBA" id="ARBA00022679"/>
    </source>
</evidence>
<proteinExistence type="predicted"/>
<accession>A0A0R1MXP3</accession>
<keyword evidence="6 7" id="KW-0472">Membrane</keyword>
<name>A0A0R1MXP3_9LACO</name>
<dbReference type="Proteomes" id="UP000051330">
    <property type="component" value="Unassembled WGS sequence"/>
</dbReference>
<dbReference type="Pfam" id="PF13641">
    <property type="entry name" value="Glyco_tranf_2_3"/>
    <property type="match status" value="1"/>
</dbReference>
<organism evidence="8 9">
    <name type="scientific">Schleiferilactobacillus perolens DSM 12744</name>
    <dbReference type="NCBI Taxonomy" id="1423792"/>
    <lineage>
        <taxon>Bacteria</taxon>
        <taxon>Bacillati</taxon>
        <taxon>Bacillota</taxon>
        <taxon>Bacilli</taxon>
        <taxon>Lactobacillales</taxon>
        <taxon>Lactobacillaceae</taxon>
        <taxon>Schleiferilactobacillus</taxon>
    </lineage>
</organism>
<feature type="transmembrane region" description="Helical" evidence="7">
    <location>
        <begin position="342"/>
        <end position="362"/>
    </location>
</feature>
<keyword evidence="5 7" id="KW-1133">Transmembrane helix</keyword>
<feature type="transmembrane region" description="Helical" evidence="7">
    <location>
        <begin position="307"/>
        <end position="330"/>
    </location>
</feature>
<dbReference type="RefSeq" id="WP_057822267.1">
    <property type="nucleotide sequence ID" value="NZ_AZEC01000018.1"/>
</dbReference>
<evidence type="ECO:0000256" key="1">
    <source>
        <dbReference type="ARBA" id="ARBA00004141"/>
    </source>
</evidence>
<evidence type="ECO:0000256" key="2">
    <source>
        <dbReference type="ARBA" id="ARBA00022676"/>
    </source>
</evidence>
<dbReference type="GO" id="GO:0016020">
    <property type="term" value="C:membrane"/>
    <property type="evidence" value="ECO:0007669"/>
    <property type="project" value="UniProtKB-SubCell"/>
</dbReference>
<gene>
    <name evidence="8" type="ORF">FD09_GL001128</name>
</gene>
<dbReference type="AlphaFoldDB" id="A0A0R1MXP3"/>